<accession>A0A811MLR5</accession>
<dbReference type="Proteomes" id="UP000604825">
    <property type="component" value="Unassembled WGS sequence"/>
</dbReference>
<sequence length="175" mass="19009">MERRGQQPGDAQHPSKDGGGDSPPPPPPFLEVTCRSSGKVRRFAAGTTAHYALHAINRKLNPRAPPALHVEAARDDEEPFSFGPSAALANYGRGWRLQTVTMQDAPRIHHAPHSDTKQGDRQLSKEDTVDTETISGTCIYVAKIVLVFVSLFLLGGLLTYLLEVIPDMLQTCIGA</sequence>
<protein>
    <submittedName>
        <fullName evidence="3">Uncharacterized protein</fullName>
    </submittedName>
</protein>
<dbReference type="PANTHER" id="PTHR36396:SF1">
    <property type="entry name" value="MALTASE-GLUCOAMYLASE, INTESTINAL PROTEIN"/>
    <property type="match status" value="1"/>
</dbReference>
<evidence type="ECO:0000256" key="1">
    <source>
        <dbReference type="SAM" id="MobiDB-lite"/>
    </source>
</evidence>
<evidence type="ECO:0000313" key="4">
    <source>
        <dbReference type="Proteomes" id="UP000604825"/>
    </source>
</evidence>
<dbReference type="AlphaFoldDB" id="A0A811MLR5"/>
<feature type="region of interest" description="Disordered" evidence="1">
    <location>
        <begin position="1"/>
        <end position="28"/>
    </location>
</feature>
<comment type="caution">
    <text evidence="3">The sequence shown here is derived from an EMBL/GenBank/DDBJ whole genome shotgun (WGS) entry which is preliminary data.</text>
</comment>
<keyword evidence="2" id="KW-0812">Transmembrane</keyword>
<organism evidence="3 4">
    <name type="scientific">Miscanthus lutarioriparius</name>
    <dbReference type="NCBI Taxonomy" id="422564"/>
    <lineage>
        <taxon>Eukaryota</taxon>
        <taxon>Viridiplantae</taxon>
        <taxon>Streptophyta</taxon>
        <taxon>Embryophyta</taxon>
        <taxon>Tracheophyta</taxon>
        <taxon>Spermatophyta</taxon>
        <taxon>Magnoliopsida</taxon>
        <taxon>Liliopsida</taxon>
        <taxon>Poales</taxon>
        <taxon>Poaceae</taxon>
        <taxon>PACMAD clade</taxon>
        <taxon>Panicoideae</taxon>
        <taxon>Andropogonodae</taxon>
        <taxon>Andropogoneae</taxon>
        <taxon>Saccharinae</taxon>
        <taxon>Miscanthus</taxon>
    </lineage>
</organism>
<evidence type="ECO:0000256" key="2">
    <source>
        <dbReference type="SAM" id="Phobius"/>
    </source>
</evidence>
<keyword evidence="4" id="KW-1185">Reference proteome</keyword>
<feature type="transmembrane region" description="Helical" evidence="2">
    <location>
        <begin position="140"/>
        <end position="162"/>
    </location>
</feature>
<proteinExistence type="predicted"/>
<keyword evidence="2" id="KW-1133">Transmembrane helix</keyword>
<keyword evidence="2" id="KW-0472">Membrane</keyword>
<evidence type="ECO:0000313" key="3">
    <source>
        <dbReference type="EMBL" id="CAD6206632.1"/>
    </source>
</evidence>
<dbReference type="EMBL" id="CAJGYO010000001">
    <property type="protein sequence ID" value="CAD6206632.1"/>
    <property type="molecule type" value="Genomic_DNA"/>
</dbReference>
<dbReference type="OrthoDB" id="1932454at2759"/>
<gene>
    <name evidence="3" type="ORF">NCGR_LOCUS4314</name>
</gene>
<name>A0A811MLR5_9POAL</name>
<dbReference type="PANTHER" id="PTHR36396">
    <property type="entry name" value="MALTASE-GLUCOAMYLASE, INTESTINAL PROTEIN"/>
    <property type="match status" value="1"/>
</dbReference>
<reference evidence="3" key="1">
    <citation type="submission" date="2020-10" db="EMBL/GenBank/DDBJ databases">
        <authorList>
            <person name="Han B."/>
            <person name="Lu T."/>
            <person name="Zhao Q."/>
            <person name="Huang X."/>
            <person name="Zhao Y."/>
        </authorList>
    </citation>
    <scope>NUCLEOTIDE SEQUENCE</scope>
</reference>